<dbReference type="EMBL" id="CAUOFW020001169">
    <property type="protein sequence ID" value="CAK9141709.1"/>
    <property type="molecule type" value="Genomic_DNA"/>
</dbReference>
<comment type="caution">
    <text evidence="1">The sequence shown here is derived from an EMBL/GenBank/DDBJ whole genome shotgun (WGS) entry which is preliminary data.</text>
</comment>
<organism evidence="1 2">
    <name type="scientific">Ilex paraguariensis</name>
    <name type="common">yerba mate</name>
    <dbReference type="NCBI Taxonomy" id="185542"/>
    <lineage>
        <taxon>Eukaryota</taxon>
        <taxon>Viridiplantae</taxon>
        <taxon>Streptophyta</taxon>
        <taxon>Embryophyta</taxon>
        <taxon>Tracheophyta</taxon>
        <taxon>Spermatophyta</taxon>
        <taxon>Magnoliopsida</taxon>
        <taxon>eudicotyledons</taxon>
        <taxon>Gunneridae</taxon>
        <taxon>Pentapetalae</taxon>
        <taxon>asterids</taxon>
        <taxon>campanulids</taxon>
        <taxon>Aquifoliales</taxon>
        <taxon>Aquifoliaceae</taxon>
        <taxon>Ilex</taxon>
    </lineage>
</organism>
<keyword evidence="2" id="KW-1185">Reference proteome</keyword>
<evidence type="ECO:0000313" key="1">
    <source>
        <dbReference type="EMBL" id="CAK9141709.1"/>
    </source>
</evidence>
<name>A0ABC8R9N3_9AQUA</name>
<reference evidence="1 2" key="1">
    <citation type="submission" date="2024-02" db="EMBL/GenBank/DDBJ databases">
        <authorList>
            <person name="Vignale AGUSTIN F."/>
            <person name="Sosa J E."/>
            <person name="Modenutti C."/>
        </authorList>
    </citation>
    <scope>NUCLEOTIDE SEQUENCE [LARGE SCALE GENOMIC DNA]</scope>
</reference>
<proteinExistence type="predicted"/>
<gene>
    <name evidence="1" type="ORF">ILEXP_LOCUS9328</name>
</gene>
<sequence>MGKKALPIAWKAVGEAFKKLTRSAATELASFCSSFAIWIFASVQGSGDGDDEDSKDTHEARNKRTWGWGVLVVAGGGLLRHGRVAGSLERER</sequence>
<protein>
    <submittedName>
        <fullName evidence="1">Uncharacterized protein</fullName>
    </submittedName>
</protein>
<dbReference type="AlphaFoldDB" id="A0ABC8R9N3"/>
<feature type="non-terminal residue" evidence="1">
    <location>
        <position position="92"/>
    </location>
</feature>
<dbReference type="Proteomes" id="UP001642360">
    <property type="component" value="Unassembled WGS sequence"/>
</dbReference>
<evidence type="ECO:0000313" key="2">
    <source>
        <dbReference type="Proteomes" id="UP001642360"/>
    </source>
</evidence>
<accession>A0ABC8R9N3</accession>